<reference evidence="2 3" key="1">
    <citation type="submission" date="2024-01" db="EMBL/GenBank/DDBJ databases">
        <title>The complete chloroplast genome sequence of Lithospermum erythrorhizon: insights into the phylogenetic relationship among Boraginaceae species and the maternal lineages of purple gromwells.</title>
        <authorList>
            <person name="Okada T."/>
            <person name="Watanabe K."/>
        </authorList>
    </citation>
    <scope>NUCLEOTIDE SEQUENCE [LARGE SCALE GENOMIC DNA]</scope>
</reference>
<organism evidence="2 3">
    <name type="scientific">Lithospermum erythrorhizon</name>
    <name type="common">Purple gromwell</name>
    <name type="synonym">Lithospermum officinale var. erythrorhizon</name>
    <dbReference type="NCBI Taxonomy" id="34254"/>
    <lineage>
        <taxon>Eukaryota</taxon>
        <taxon>Viridiplantae</taxon>
        <taxon>Streptophyta</taxon>
        <taxon>Embryophyta</taxon>
        <taxon>Tracheophyta</taxon>
        <taxon>Spermatophyta</taxon>
        <taxon>Magnoliopsida</taxon>
        <taxon>eudicotyledons</taxon>
        <taxon>Gunneridae</taxon>
        <taxon>Pentapetalae</taxon>
        <taxon>asterids</taxon>
        <taxon>lamiids</taxon>
        <taxon>Boraginales</taxon>
        <taxon>Boraginaceae</taxon>
        <taxon>Boraginoideae</taxon>
        <taxon>Lithospermeae</taxon>
        <taxon>Lithospermum</taxon>
    </lineage>
</organism>
<feature type="region of interest" description="Disordered" evidence="1">
    <location>
        <begin position="134"/>
        <end position="158"/>
    </location>
</feature>
<sequence length="199" mass="22015">MDFGASFHITANRNIMLNGTAGDYNIIHVVDGEPLNIVDHLWRHNWKLASGASTIAQGHKSCCYNQEDENWINQLSVWANAALGGKFALPGDGRVDTRIHRPNCGQYYGPAKGAAPPLNGGDFRSVIIRPGGTYTHTSPVRTNKEPLTGHHGRPRDPVPDAEVPYQTMDAVALLQKQIEALTEKVTGQMRRQLIRNWQV</sequence>
<protein>
    <recommendedName>
        <fullName evidence="4">Pectate lyase</fullName>
    </recommendedName>
</protein>
<name>A0AAV3QME1_LITER</name>
<dbReference type="Proteomes" id="UP001454036">
    <property type="component" value="Unassembled WGS sequence"/>
</dbReference>
<accession>A0AAV3QME1</accession>
<gene>
    <name evidence="2" type="ORF">LIER_20682</name>
</gene>
<dbReference type="AlphaFoldDB" id="A0AAV3QME1"/>
<comment type="caution">
    <text evidence="2">The sequence shown here is derived from an EMBL/GenBank/DDBJ whole genome shotgun (WGS) entry which is preliminary data.</text>
</comment>
<evidence type="ECO:0000256" key="1">
    <source>
        <dbReference type="SAM" id="MobiDB-lite"/>
    </source>
</evidence>
<keyword evidence="3" id="KW-1185">Reference proteome</keyword>
<evidence type="ECO:0008006" key="4">
    <source>
        <dbReference type="Google" id="ProtNLM"/>
    </source>
</evidence>
<evidence type="ECO:0000313" key="2">
    <source>
        <dbReference type="EMBL" id="GAA0165224.1"/>
    </source>
</evidence>
<evidence type="ECO:0000313" key="3">
    <source>
        <dbReference type="Proteomes" id="UP001454036"/>
    </source>
</evidence>
<proteinExistence type="predicted"/>
<dbReference type="EMBL" id="BAABME010005301">
    <property type="protein sequence ID" value="GAA0165224.1"/>
    <property type="molecule type" value="Genomic_DNA"/>
</dbReference>
<feature type="compositionally biased region" description="Basic and acidic residues" evidence="1">
    <location>
        <begin position="142"/>
        <end position="158"/>
    </location>
</feature>